<dbReference type="CDD" id="cd12915">
    <property type="entry name" value="PDC2_DGC_like"/>
    <property type="match status" value="1"/>
</dbReference>
<dbReference type="SUPFAM" id="SSF141868">
    <property type="entry name" value="EAL domain-like"/>
    <property type="match status" value="1"/>
</dbReference>
<dbReference type="RefSeq" id="WP_377045961.1">
    <property type="nucleotide sequence ID" value="NZ_JBHLUN010000013.1"/>
</dbReference>
<dbReference type="InterPro" id="IPR000160">
    <property type="entry name" value="GGDEF_dom"/>
</dbReference>
<gene>
    <name evidence="4" type="ORF">ACFFGY_18305</name>
</gene>
<dbReference type="CDD" id="cd01949">
    <property type="entry name" value="GGDEF"/>
    <property type="match status" value="1"/>
</dbReference>
<dbReference type="PROSITE" id="PS50883">
    <property type="entry name" value="EAL"/>
    <property type="match status" value="1"/>
</dbReference>
<dbReference type="InterPro" id="IPR052155">
    <property type="entry name" value="Biofilm_reg_signaling"/>
</dbReference>
<dbReference type="Pfam" id="PF00563">
    <property type="entry name" value="EAL"/>
    <property type="match status" value="1"/>
</dbReference>
<dbReference type="Pfam" id="PF12860">
    <property type="entry name" value="PAS_7"/>
    <property type="match status" value="1"/>
</dbReference>
<dbReference type="CDD" id="cd01948">
    <property type="entry name" value="EAL"/>
    <property type="match status" value="1"/>
</dbReference>
<dbReference type="EMBL" id="JBHLUN010000013">
    <property type="protein sequence ID" value="MFC0410210.1"/>
    <property type="molecule type" value="Genomic_DNA"/>
</dbReference>
<dbReference type="NCBIfam" id="TIGR00254">
    <property type="entry name" value="GGDEF"/>
    <property type="match status" value="1"/>
</dbReference>
<keyword evidence="5" id="KW-1185">Reference proteome</keyword>
<dbReference type="Gene3D" id="3.30.70.270">
    <property type="match status" value="1"/>
</dbReference>
<dbReference type="Proteomes" id="UP001589865">
    <property type="component" value="Unassembled WGS sequence"/>
</dbReference>
<dbReference type="PANTHER" id="PTHR44757">
    <property type="entry name" value="DIGUANYLATE CYCLASE DGCP"/>
    <property type="match status" value="1"/>
</dbReference>
<dbReference type="SUPFAM" id="SSF55073">
    <property type="entry name" value="Nucleotide cyclase"/>
    <property type="match status" value="1"/>
</dbReference>
<dbReference type="Pfam" id="PF22588">
    <property type="entry name" value="dCache_1_like"/>
    <property type="match status" value="1"/>
</dbReference>
<accession>A0ABV6JXN1</accession>
<dbReference type="SMART" id="SM00267">
    <property type="entry name" value="GGDEF"/>
    <property type="match status" value="1"/>
</dbReference>
<dbReference type="InterPro" id="IPR054327">
    <property type="entry name" value="His-kinase-like_sensor"/>
</dbReference>
<evidence type="ECO:0000256" key="1">
    <source>
        <dbReference type="SAM" id="Phobius"/>
    </source>
</evidence>
<dbReference type="SMART" id="SM00052">
    <property type="entry name" value="EAL"/>
    <property type="match status" value="1"/>
</dbReference>
<keyword evidence="1" id="KW-0812">Transmembrane</keyword>
<feature type="transmembrane region" description="Helical" evidence="1">
    <location>
        <begin position="267"/>
        <end position="288"/>
    </location>
</feature>
<sequence length="845" mass="92029">MLVTLGFLWAVLILHLRDERAAMLEDARRNTANIAALAGQAMARTVEALDGRLLLIRDLYRHDPARFSLDFLSRAGGFRDDTTVATWMMDRDGILRRGSMGQVRPADLSDREHFRAQLDPDRDELFISRPVLGRESGRWSVQFTRKLTDAQGRFDGVVAVSLDPRWITELYEHLEMGPQGMLALVGDDGVVRGRGPAQDRTLGADLSGSELMQGIAARPQGTLMARSPLDGVRRLVSFHHLPHAPLVVMVGLDEAAILAHFREYRRNWLLCGAGISVLVIGLGALLISNRRRRLASQKALWDAVENIDQGLLMVDAAGRVPVLNRRAREILALPPDTRRLPSFADPLSGPASRGGPAALRFLSHAPAEGQGSAPTEYPLPDGRTLEVRARALPDGGTVRTFTDITERKRAEARISHLAHHDGLTGLANRRLLGARIDDAIAGSSRNGQGLSVLCLDLDRFKAVNDVLGHAAGDLLLVQVATRLRTVVAPRDTVARTGGDEFVLLRPGTTDRAELCDLARRVIAALSEAFTINGQEVLVGASAGIALYPEDGTESAELLRNADTALYHAKAGGRGKARFFEPQMEQQQRARRVMEQDLRAALAGDGFSLHFQPILDCETLELRSFEALLRWTHPDGTNVSPAEFVPVAEECGLIVPLGRWVLEEACACAAGWPSPWRVAVNLSPAQIRGCDLPAVVAAALARTGLAPDRLVLEVTEGLLIDDPDGALTALRRLKTMGVRIALDDFGTGYASLGYLQRFPFDTLKIDRSFVQGLERDEGARAIVEAILALSRSLNLKVVAEGVETAEQLRFLRQHRCDQVQGFLLGRPQPAAAIGQLPLPAEHLAAV</sequence>
<dbReference type="InterPro" id="IPR043128">
    <property type="entry name" value="Rev_trsase/Diguanyl_cyclase"/>
</dbReference>
<dbReference type="PANTHER" id="PTHR44757:SF2">
    <property type="entry name" value="BIOFILM ARCHITECTURE MAINTENANCE PROTEIN MBAA"/>
    <property type="match status" value="1"/>
</dbReference>
<dbReference type="Gene3D" id="3.30.450.20">
    <property type="entry name" value="PAS domain"/>
    <property type="match status" value="3"/>
</dbReference>
<keyword evidence="1" id="KW-0472">Membrane</keyword>
<evidence type="ECO:0000259" key="3">
    <source>
        <dbReference type="PROSITE" id="PS50887"/>
    </source>
</evidence>
<evidence type="ECO:0000259" key="2">
    <source>
        <dbReference type="PROSITE" id="PS50883"/>
    </source>
</evidence>
<evidence type="ECO:0000313" key="4">
    <source>
        <dbReference type="EMBL" id="MFC0410210.1"/>
    </source>
</evidence>
<dbReference type="SUPFAM" id="SSF55785">
    <property type="entry name" value="PYP-like sensor domain (PAS domain)"/>
    <property type="match status" value="1"/>
</dbReference>
<proteinExistence type="predicted"/>
<dbReference type="InterPro" id="IPR001633">
    <property type="entry name" value="EAL_dom"/>
</dbReference>
<dbReference type="Pfam" id="PF00990">
    <property type="entry name" value="GGDEF"/>
    <property type="match status" value="1"/>
</dbReference>
<comment type="caution">
    <text evidence="4">The sequence shown here is derived from an EMBL/GenBank/DDBJ whole genome shotgun (WGS) entry which is preliminary data.</text>
</comment>
<organism evidence="4 5">
    <name type="scientific">Roseomonas elaeocarpi</name>
    <dbReference type="NCBI Taxonomy" id="907779"/>
    <lineage>
        <taxon>Bacteria</taxon>
        <taxon>Pseudomonadati</taxon>
        <taxon>Pseudomonadota</taxon>
        <taxon>Alphaproteobacteria</taxon>
        <taxon>Acetobacterales</taxon>
        <taxon>Roseomonadaceae</taxon>
        <taxon>Roseomonas</taxon>
    </lineage>
</organism>
<dbReference type="Gene3D" id="3.20.20.450">
    <property type="entry name" value="EAL domain"/>
    <property type="match status" value="1"/>
</dbReference>
<name>A0ABV6JXN1_9PROT</name>
<dbReference type="InterPro" id="IPR035919">
    <property type="entry name" value="EAL_sf"/>
</dbReference>
<protein>
    <submittedName>
        <fullName evidence="4">EAL domain-containing protein</fullName>
    </submittedName>
</protein>
<feature type="domain" description="GGDEF" evidence="3">
    <location>
        <begin position="448"/>
        <end position="581"/>
    </location>
</feature>
<dbReference type="CDD" id="cd12914">
    <property type="entry name" value="PDC1_DGC_like"/>
    <property type="match status" value="1"/>
</dbReference>
<evidence type="ECO:0000313" key="5">
    <source>
        <dbReference type="Proteomes" id="UP001589865"/>
    </source>
</evidence>
<dbReference type="InterPro" id="IPR029787">
    <property type="entry name" value="Nucleotide_cyclase"/>
</dbReference>
<keyword evidence="1" id="KW-1133">Transmembrane helix</keyword>
<reference evidence="4 5" key="1">
    <citation type="submission" date="2024-09" db="EMBL/GenBank/DDBJ databases">
        <authorList>
            <person name="Sun Q."/>
            <person name="Mori K."/>
        </authorList>
    </citation>
    <scope>NUCLEOTIDE SEQUENCE [LARGE SCALE GENOMIC DNA]</scope>
    <source>
        <strain evidence="4 5">TBRC 5777</strain>
    </source>
</reference>
<dbReference type="PROSITE" id="PS50887">
    <property type="entry name" value="GGDEF"/>
    <property type="match status" value="1"/>
</dbReference>
<dbReference type="InterPro" id="IPR035965">
    <property type="entry name" value="PAS-like_dom_sf"/>
</dbReference>
<feature type="domain" description="EAL" evidence="2">
    <location>
        <begin position="590"/>
        <end position="840"/>
    </location>
</feature>